<evidence type="ECO:0000313" key="3">
    <source>
        <dbReference type="Proteomes" id="UP000464086"/>
    </source>
</evidence>
<feature type="compositionally biased region" description="Basic and acidic residues" evidence="1">
    <location>
        <begin position="435"/>
        <end position="446"/>
    </location>
</feature>
<gene>
    <name evidence="2" type="ORF">GS397_14900</name>
</gene>
<feature type="compositionally biased region" description="Polar residues" evidence="1">
    <location>
        <begin position="469"/>
        <end position="484"/>
    </location>
</feature>
<evidence type="ECO:0000256" key="1">
    <source>
        <dbReference type="SAM" id="MobiDB-lite"/>
    </source>
</evidence>
<protein>
    <submittedName>
        <fullName evidence="2">AAA family ATPase</fullName>
    </submittedName>
</protein>
<dbReference type="SUPFAM" id="SSF52540">
    <property type="entry name" value="P-loop containing nucleoside triphosphate hydrolases"/>
    <property type="match status" value="1"/>
</dbReference>
<dbReference type="Gene3D" id="3.40.50.300">
    <property type="entry name" value="P-loop containing nucleotide triphosphate hydrolases"/>
    <property type="match status" value="1"/>
</dbReference>
<name>A0A6P1GI53_SPHYA</name>
<feature type="compositionally biased region" description="Basic and acidic residues" evidence="1">
    <location>
        <begin position="494"/>
        <end position="511"/>
    </location>
</feature>
<evidence type="ECO:0000313" key="2">
    <source>
        <dbReference type="EMBL" id="QHD68206.1"/>
    </source>
</evidence>
<reference evidence="2 3" key="1">
    <citation type="submission" date="2019-12" db="EMBL/GenBank/DDBJ databases">
        <title>Functional and genomic insights into the Sphingobium yanoikuyae YC-JY1, a bacterium efficiently degrading bisphenol A.</title>
        <authorList>
            <person name="Jia Y."/>
            <person name="Li X."/>
            <person name="Wang J."/>
            <person name="Eltoukhy A."/>
            <person name="Lamraoui I."/>
            <person name="Yan Y."/>
        </authorList>
    </citation>
    <scope>NUCLEOTIDE SEQUENCE [LARGE SCALE GENOMIC DNA]</scope>
    <source>
        <strain evidence="2 3">YC-JY1</strain>
    </source>
</reference>
<accession>A0A6P1GI53</accession>
<dbReference type="AlphaFoldDB" id="A0A6P1GI53"/>
<sequence length="511" mass="56396">MSVARDFDDMEREMGGDAVRAALDAARWPGPETPDYDDQSSAAMPQQSAVSATPYRWREPQSIPRRPWIFGHHHMRGQVGGKFAPGATGKTTHEIATCLSMATGRSFLGPKVWGGPKRVWLWNLEDNGDELARIIQGTAKHWGISEADIGGRLFVDSGLEGATLSLARQTGFEGLVINEPLVGALVRELLEREIDYLTVDPFVSSHSVEENDNGAIDAVVKKWAYVAQAANCAISLTHHVNKAAKPGEITSDAARGASSLVAACRSALVLNRMTADEAKGWGILDEDRRRYFRVYDDKNNRAPPASKSEWFHLVSVDLGNVGDDGFPSDSVGVVTPWTPPDAFEDVRIEHLTKVQEEIHRRGNVRASPQSNRWVGHIVAEVLDLDQKDDADRRKINSIIRQWVMNGALKEVTQPDSNGDPRPFIEVGRWTLNSGRSDEPAPRKSEVRTGAGGAENSPALQKSKGADRYGSSQRWNNDWPSSNRRPAQRNPLQDAYREALPERGNSTEKEES</sequence>
<organism evidence="2 3">
    <name type="scientific">Sphingobium yanoikuyae</name>
    <name type="common">Sphingomonas yanoikuyae</name>
    <dbReference type="NCBI Taxonomy" id="13690"/>
    <lineage>
        <taxon>Bacteria</taxon>
        <taxon>Pseudomonadati</taxon>
        <taxon>Pseudomonadota</taxon>
        <taxon>Alphaproteobacteria</taxon>
        <taxon>Sphingomonadales</taxon>
        <taxon>Sphingomonadaceae</taxon>
        <taxon>Sphingobium</taxon>
    </lineage>
</organism>
<feature type="region of interest" description="Disordered" evidence="1">
    <location>
        <begin position="430"/>
        <end position="511"/>
    </location>
</feature>
<dbReference type="Pfam" id="PF13481">
    <property type="entry name" value="AAA_25"/>
    <property type="match status" value="1"/>
</dbReference>
<feature type="compositionally biased region" description="Polar residues" evidence="1">
    <location>
        <begin position="39"/>
        <end position="51"/>
    </location>
</feature>
<feature type="region of interest" description="Disordered" evidence="1">
    <location>
        <begin position="26"/>
        <end position="55"/>
    </location>
</feature>
<proteinExistence type="predicted"/>
<dbReference type="RefSeq" id="WP_159366908.1">
    <property type="nucleotide sequence ID" value="NZ_CP047218.1"/>
</dbReference>
<dbReference type="InterPro" id="IPR027417">
    <property type="entry name" value="P-loop_NTPase"/>
</dbReference>
<dbReference type="Proteomes" id="UP000464086">
    <property type="component" value="Chromosome"/>
</dbReference>
<dbReference type="EMBL" id="CP047218">
    <property type="protein sequence ID" value="QHD68206.1"/>
    <property type="molecule type" value="Genomic_DNA"/>
</dbReference>